<name>A0A7W8E351_9BACT</name>
<feature type="domain" description="Metallo-beta-lactamase" evidence="1">
    <location>
        <begin position="53"/>
        <end position="260"/>
    </location>
</feature>
<dbReference type="SUPFAM" id="SSF56281">
    <property type="entry name" value="Metallo-hydrolase/oxidoreductase"/>
    <property type="match status" value="1"/>
</dbReference>
<dbReference type="EMBL" id="JACHIP010000002">
    <property type="protein sequence ID" value="MBB5056869.1"/>
    <property type="molecule type" value="Genomic_DNA"/>
</dbReference>
<dbReference type="InterPro" id="IPR024884">
    <property type="entry name" value="NAPE-PLD"/>
</dbReference>
<dbReference type="GO" id="GO:0008270">
    <property type="term" value="F:zinc ion binding"/>
    <property type="evidence" value="ECO:0007669"/>
    <property type="project" value="InterPro"/>
</dbReference>
<dbReference type="RefSeq" id="WP_348641269.1">
    <property type="nucleotide sequence ID" value="NZ_JACHIP010000002.1"/>
</dbReference>
<keyword evidence="3" id="KW-1185">Reference proteome</keyword>
<dbReference type="GO" id="GO:0070290">
    <property type="term" value="F:N-acylphosphatidylethanolamine-specific phospholipase D activity"/>
    <property type="evidence" value="ECO:0007669"/>
    <property type="project" value="InterPro"/>
</dbReference>
<dbReference type="PIRSF" id="PIRSF038896">
    <property type="entry name" value="NAPE-PLD"/>
    <property type="match status" value="1"/>
</dbReference>
<dbReference type="InterPro" id="IPR001279">
    <property type="entry name" value="Metallo-B-lactamas"/>
</dbReference>
<dbReference type="AlphaFoldDB" id="A0A7W8E351"/>
<dbReference type="PANTHER" id="PTHR15032">
    <property type="entry name" value="N-ACYL-PHOSPHATIDYLETHANOLAMINE-HYDROLYZING PHOSPHOLIPASE D"/>
    <property type="match status" value="1"/>
</dbReference>
<dbReference type="Pfam" id="PF12706">
    <property type="entry name" value="Lactamase_B_2"/>
    <property type="match status" value="1"/>
</dbReference>
<proteinExistence type="predicted"/>
<dbReference type="InterPro" id="IPR036866">
    <property type="entry name" value="RibonucZ/Hydroxyglut_hydro"/>
</dbReference>
<protein>
    <submittedName>
        <fullName evidence="2">L-ascorbate metabolism protein UlaG (Beta-lactamase superfamily)</fullName>
    </submittedName>
</protein>
<evidence type="ECO:0000313" key="2">
    <source>
        <dbReference type="EMBL" id="MBB5056869.1"/>
    </source>
</evidence>
<dbReference type="SMART" id="SM00849">
    <property type="entry name" value="Lactamase_B"/>
    <property type="match status" value="1"/>
</dbReference>
<reference evidence="2 3" key="1">
    <citation type="submission" date="2020-08" db="EMBL/GenBank/DDBJ databases">
        <title>Genomic Encyclopedia of Type Strains, Phase IV (KMG-V): Genome sequencing to study the core and pangenomes of soil and plant-associated prokaryotes.</title>
        <authorList>
            <person name="Whitman W."/>
        </authorList>
    </citation>
    <scope>NUCLEOTIDE SEQUENCE [LARGE SCALE GENOMIC DNA]</scope>
    <source>
        <strain evidence="2 3">M8UP14</strain>
    </source>
</reference>
<accession>A0A7W8E351</accession>
<sequence>MKRVSVRRRRPFKIQKLEQLVRLVRESHEQPITGEPRLPEIAEAGETGITFLGHSSFLLQVGGKNILVDPVFSTRLVVLRRQRAPGVMVRDLPPIDLVLLTHAHMDHLDKASLRRVIRATRRLRGTTPEVVVPNGVEDLVQWMGFEKLHVMSWWNEIETLGLKIVMTPCKHWGARMFRDMHREYGGYFIAPTDGGQTVYHSGDTAYFEGFSQVGERLRPDVALLPIGAYFPDTYRTVHTSPEEAVRGFMECGAKWMIPMHFGTFRLGREPMEEPVERLNADASRLGITDKVRVLTEGETMLLSREGSVMAARPAINERESSSSLAASYGHG</sequence>
<organism evidence="2 3">
    <name type="scientific">Granulicella aggregans</name>
    <dbReference type="NCBI Taxonomy" id="474949"/>
    <lineage>
        <taxon>Bacteria</taxon>
        <taxon>Pseudomonadati</taxon>
        <taxon>Acidobacteriota</taxon>
        <taxon>Terriglobia</taxon>
        <taxon>Terriglobales</taxon>
        <taxon>Acidobacteriaceae</taxon>
        <taxon>Granulicella</taxon>
    </lineage>
</organism>
<dbReference type="Gene3D" id="3.60.15.10">
    <property type="entry name" value="Ribonuclease Z/Hydroxyacylglutathione hydrolase-like"/>
    <property type="match status" value="1"/>
</dbReference>
<dbReference type="GO" id="GO:0005737">
    <property type="term" value="C:cytoplasm"/>
    <property type="evidence" value="ECO:0007669"/>
    <property type="project" value="TreeGrafter"/>
</dbReference>
<evidence type="ECO:0000259" key="1">
    <source>
        <dbReference type="SMART" id="SM00849"/>
    </source>
</evidence>
<comment type="caution">
    <text evidence="2">The sequence shown here is derived from an EMBL/GenBank/DDBJ whole genome shotgun (WGS) entry which is preliminary data.</text>
</comment>
<dbReference type="Proteomes" id="UP000540989">
    <property type="component" value="Unassembled WGS sequence"/>
</dbReference>
<gene>
    <name evidence="2" type="ORF">HDF16_001554</name>
</gene>
<evidence type="ECO:0000313" key="3">
    <source>
        <dbReference type="Proteomes" id="UP000540989"/>
    </source>
</evidence>
<dbReference type="PANTHER" id="PTHR15032:SF4">
    <property type="entry name" value="N-ACYL-PHOSPHATIDYLETHANOLAMINE-HYDROLYZING PHOSPHOLIPASE D"/>
    <property type="match status" value="1"/>
</dbReference>